<evidence type="ECO:0000256" key="3">
    <source>
        <dbReference type="ARBA" id="ARBA00022553"/>
    </source>
</evidence>
<name>A0A6I3S4D9_9BURK</name>
<dbReference type="InterPro" id="IPR005844">
    <property type="entry name" value="A-D-PHexomutase_a/b/a-I"/>
</dbReference>
<feature type="domain" description="Alpha-D-phosphohexomutase alpha/beta/alpha" evidence="11">
    <location>
        <begin position="261"/>
        <end position="358"/>
    </location>
</feature>
<reference evidence="12 13" key="1">
    <citation type="journal article" date="2019" name="Nat. Med.">
        <title>A library of human gut bacterial isolates paired with longitudinal multiomics data enables mechanistic microbiome research.</title>
        <authorList>
            <person name="Poyet M."/>
            <person name="Groussin M."/>
            <person name="Gibbons S.M."/>
            <person name="Avila-Pacheco J."/>
            <person name="Jiang X."/>
            <person name="Kearney S.M."/>
            <person name="Perrotta A.R."/>
            <person name="Berdy B."/>
            <person name="Zhao S."/>
            <person name="Lieberman T.D."/>
            <person name="Swanson P.K."/>
            <person name="Smith M."/>
            <person name="Roesemann S."/>
            <person name="Alexander J.E."/>
            <person name="Rich S.A."/>
            <person name="Livny J."/>
            <person name="Vlamakis H."/>
            <person name="Clish C."/>
            <person name="Bullock K."/>
            <person name="Deik A."/>
            <person name="Scott J."/>
            <person name="Pierce K.A."/>
            <person name="Xavier R.J."/>
            <person name="Alm E.J."/>
        </authorList>
    </citation>
    <scope>NUCLEOTIDE SEQUENCE [LARGE SCALE GENOMIC DNA]</scope>
    <source>
        <strain evidence="12 13">BIOML-A2</strain>
    </source>
</reference>
<dbReference type="GO" id="GO:0000287">
    <property type="term" value="F:magnesium ion binding"/>
    <property type="evidence" value="ECO:0007669"/>
    <property type="project" value="InterPro"/>
</dbReference>
<dbReference type="PRINTS" id="PR00509">
    <property type="entry name" value="PGMPMM"/>
</dbReference>
<dbReference type="Gene3D" id="3.40.120.10">
    <property type="entry name" value="Alpha-D-Glucose-1,6-Bisphosphate, subunit A, domain 3"/>
    <property type="match status" value="3"/>
</dbReference>
<evidence type="ECO:0000256" key="7">
    <source>
        <dbReference type="RuleBase" id="RU004326"/>
    </source>
</evidence>
<dbReference type="GO" id="GO:0004615">
    <property type="term" value="F:phosphomannomutase activity"/>
    <property type="evidence" value="ECO:0007669"/>
    <property type="project" value="UniProtKB-EC"/>
</dbReference>
<evidence type="ECO:0000256" key="6">
    <source>
        <dbReference type="ARBA" id="ARBA00023235"/>
    </source>
</evidence>
<dbReference type="PROSITE" id="PS00710">
    <property type="entry name" value="PGM_PMM"/>
    <property type="match status" value="1"/>
</dbReference>
<comment type="caution">
    <text evidence="12">The sequence shown here is derived from an EMBL/GenBank/DDBJ whole genome shotgun (WGS) entry which is preliminary data.</text>
</comment>
<dbReference type="InterPro" id="IPR005845">
    <property type="entry name" value="A-D-PHexomutase_a/b/a-II"/>
</dbReference>
<dbReference type="Pfam" id="PF02880">
    <property type="entry name" value="PGM_PMM_III"/>
    <property type="match status" value="1"/>
</dbReference>
<dbReference type="EMBL" id="WNCL01000003">
    <property type="protein sequence ID" value="MTU42373.1"/>
    <property type="molecule type" value="Genomic_DNA"/>
</dbReference>
<evidence type="ECO:0000259" key="9">
    <source>
        <dbReference type="Pfam" id="PF02878"/>
    </source>
</evidence>
<dbReference type="SUPFAM" id="SSF53738">
    <property type="entry name" value="Phosphoglucomutase, first 3 domains"/>
    <property type="match status" value="3"/>
</dbReference>
<dbReference type="InterPro" id="IPR005846">
    <property type="entry name" value="A-D-PHexomutase_a/b/a-III"/>
</dbReference>
<dbReference type="InterPro" id="IPR016066">
    <property type="entry name" value="A-D-PHexomutase_CS"/>
</dbReference>
<feature type="domain" description="Alpha-D-phosphohexomutase alpha/beta/alpha" evidence="9">
    <location>
        <begin position="11"/>
        <end position="139"/>
    </location>
</feature>
<dbReference type="Pfam" id="PF02879">
    <property type="entry name" value="PGM_PMM_II"/>
    <property type="match status" value="1"/>
</dbReference>
<protein>
    <submittedName>
        <fullName evidence="12">Phosphomannomutase/phosphoglucomutase</fullName>
        <ecNumber evidence="12">5.4.2.2</ecNumber>
        <ecNumber evidence="12">5.4.2.8</ecNumber>
    </submittedName>
</protein>
<dbReference type="EC" id="5.4.2.8" evidence="12"/>
<dbReference type="CDD" id="cd03089">
    <property type="entry name" value="PMM_PGM"/>
    <property type="match status" value="1"/>
</dbReference>
<proteinExistence type="inferred from homology"/>
<dbReference type="Pfam" id="PF00408">
    <property type="entry name" value="PGM_PMM_IV"/>
    <property type="match status" value="1"/>
</dbReference>
<dbReference type="InterPro" id="IPR005841">
    <property type="entry name" value="Alpha-D-phosphohexomutase_SF"/>
</dbReference>
<gene>
    <name evidence="12" type="ORF">GMD42_01805</name>
</gene>
<dbReference type="GO" id="GO:0004614">
    <property type="term" value="F:phosphoglucomutase activity"/>
    <property type="evidence" value="ECO:0007669"/>
    <property type="project" value="UniProtKB-EC"/>
</dbReference>
<evidence type="ECO:0000256" key="1">
    <source>
        <dbReference type="ARBA" id="ARBA00001946"/>
    </source>
</evidence>
<evidence type="ECO:0000259" key="8">
    <source>
        <dbReference type="Pfam" id="PF00408"/>
    </source>
</evidence>
<comment type="cofactor">
    <cofactor evidence="1">
        <name>Mg(2+)</name>
        <dbReference type="ChEBI" id="CHEBI:18420"/>
    </cofactor>
</comment>
<evidence type="ECO:0000313" key="12">
    <source>
        <dbReference type="EMBL" id="MTU42373.1"/>
    </source>
</evidence>
<dbReference type="EC" id="5.4.2.2" evidence="12"/>
<dbReference type="PANTHER" id="PTHR43771">
    <property type="entry name" value="PHOSPHOMANNOMUTASE"/>
    <property type="match status" value="1"/>
</dbReference>
<dbReference type="GeneID" id="43349835"/>
<evidence type="ECO:0000256" key="2">
    <source>
        <dbReference type="ARBA" id="ARBA00010231"/>
    </source>
</evidence>
<dbReference type="InterPro" id="IPR016055">
    <property type="entry name" value="A-D-PHexomutase_a/b/a-I/II/III"/>
</dbReference>
<keyword evidence="3" id="KW-0597">Phosphoprotein</keyword>
<evidence type="ECO:0000259" key="10">
    <source>
        <dbReference type="Pfam" id="PF02879"/>
    </source>
</evidence>
<keyword evidence="5 7" id="KW-0460">Magnesium</keyword>
<keyword evidence="6 12" id="KW-0413">Isomerase</keyword>
<dbReference type="PANTHER" id="PTHR43771:SF2">
    <property type="entry name" value="PHOSPHOMANNOMUTASE_PHOSPHOGLUCOMUTASE"/>
    <property type="match status" value="1"/>
</dbReference>
<dbReference type="RefSeq" id="WP_008810183.1">
    <property type="nucleotide sequence ID" value="NZ_CAKVUT010000023.1"/>
</dbReference>
<evidence type="ECO:0000256" key="4">
    <source>
        <dbReference type="ARBA" id="ARBA00022723"/>
    </source>
</evidence>
<evidence type="ECO:0000259" key="11">
    <source>
        <dbReference type="Pfam" id="PF02880"/>
    </source>
</evidence>
<dbReference type="InterPro" id="IPR036900">
    <property type="entry name" value="A-D-PHexomutase_C_sf"/>
</dbReference>
<keyword evidence="4 7" id="KW-0479">Metal-binding</keyword>
<dbReference type="Pfam" id="PF02878">
    <property type="entry name" value="PGM_PMM_I"/>
    <property type="match status" value="1"/>
</dbReference>
<dbReference type="Proteomes" id="UP000462362">
    <property type="component" value="Unassembled WGS sequence"/>
</dbReference>
<dbReference type="GO" id="GO:0005975">
    <property type="term" value="P:carbohydrate metabolic process"/>
    <property type="evidence" value="ECO:0007669"/>
    <property type="project" value="InterPro"/>
</dbReference>
<dbReference type="SUPFAM" id="SSF55957">
    <property type="entry name" value="Phosphoglucomutase, C-terminal domain"/>
    <property type="match status" value="1"/>
</dbReference>
<dbReference type="InterPro" id="IPR005843">
    <property type="entry name" value="A-D-PHexomutase_C"/>
</dbReference>
<organism evidence="12 13">
    <name type="scientific">Parasutterella excrementihominis</name>
    <dbReference type="NCBI Taxonomy" id="487175"/>
    <lineage>
        <taxon>Bacteria</taxon>
        <taxon>Pseudomonadati</taxon>
        <taxon>Pseudomonadota</taxon>
        <taxon>Betaproteobacteria</taxon>
        <taxon>Burkholderiales</taxon>
        <taxon>Sutterellaceae</taxon>
        <taxon>Parasutterella</taxon>
    </lineage>
</organism>
<comment type="similarity">
    <text evidence="2 7">Belongs to the phosphohexose mutase family.</text>
</comment>
<feature type="domain" description="Alpha-D-phosphohexomutase C-terminal" evidence="8">
    <location>
        <begin position="375"/>
        <end position="451"/>
    </location>
</feature>
<evidence type="ECO:0000256" key="5">
    <source>
        <dbReference type="ARBA" id="ARBA00022842"/>
    </source>
</evidence>
<dbReference type="Gene3D" id="3.30.310.50">
    <property type="entry name" value="Alpha-D-phosphohexomutase, C-terminal domain"/>
    <property type="match status" value="1"/>
</dbReference>
<feature type="domain" description="Alpha-D-phosphohexomutase alpha/beta/alpha" evidence="10">
    <location>
        <begin position="159"/>
        <end position="256"/>
    </location>
</feature>
<accession>A0A6I3S4D9</accession>
<evidence type="ECO:0000313" key="13">
    <source>
        <dbReference type="Proteomes" id="UP000462362"/>
    </source>
</evidence>
<dbReference type="AlphaFoldDB" id="A0A6I3S4D9"/>
<sequence length="464" mass="50686">MKTMAETISRSIFKAYDIRGIVDKTLTEEVCEKVGMALGTLAQKKNVSHICVGRDGRLSGPRLQAALMKGIRKAGVGVYDIGAVPTPVLYFSTVYLKTGSGVAVTGSHNPPDYNGLKMMLADETLYGPAIQHIYEMIVNNELCTAEKEGPYEQVDVVPAYMEKILSDVKLSRPIKAVVDAGNGIAGPLAVDLLTRLGVEVQGLFTNVDGHFPNHHPDPSKLENLEDLKKVLREGDAEIGIAYDGDGDRLGVVTKDGEVIFPDRQAMLFAGDILAHKPGAVIVHDVKCTRNIRPYVESRGGVCVMSRTGHSLIKAKMKEVNADFAGEMSGHIFFHDRWPGFDDGVYASTRLLEILTRSADANAPLKALPNAVSTPELQIPTEEGENVKLVERLKENAKFDDAQDIITIDGIRVEWKDGFALARPSNTTPVVVLRFEADTPEALARIQDRFKEEILKVAPDAKLPF</sequence>